<reference evidence="1 2" key="2">
    <citation type="submission" date="2009-02" db="EMBL/GenBank/DDBJ databases">
        <title>Draft genome sequence of Eubacterium hallii (DSM 3353).</title>
        <authorList>
            <person name="Sudarsanam P."/>
            <person name="Ley R."/>
            <person name="Guruge J."/>
            <person name="Turnbaugh P.J."/>
            <person name="Mahowald M."/>
            <person name="Liep D."/>
            <person name="Gordon J."/>
        </authorList>
    </citation>
    <scope>NUCLEOTIDE SEQUENCE [LARGE SCALE GENOMIC DNA]</scope>
    <source>
        <strain evidence="1 2">DSM 3353</strain>
    </source>
</reference>
<name>C0EXF5_9FIRM</name>
<accession>C0EXF5</accession>
<reference evidence="1 2" key="1">
    <citation type="submission" date="2009-01" db="EMBL/GenBank/DDBJ databases">
        <authorList>
            <person name="Fulton L."/>
            <person name="Clifton S."/>
            <person name="Fulton B."/>
            <person name="Xu J."/>
            <person name="Minx P."/>
            <person name="Pepin K.H."/>
            <person name="Johnson M."/>
            <person name="Bhonagiri V."/>
            <person name="Nash W.E."/>
            <person name="Mardis E.R."/>
            <person name="Wilson R.K."/>
        </authorList>
    </citation>
    <scope>NUCLEOTIDE SEQUENCE [LARGE SCALE GENOMIC DNA]</scope>
    <source>
        <strain evidence="1 2">DSM 3353</strain>
    </source>
</reference>
<evidence type="ECO:0000313" key="2">
    <source>
        <dbReference type="Proteomes" id="UP000003174"/>
    </source>
</evidence>
<dbReference type="EMBL" id="ACEP01000093">
    <property type="protein sequence ID" value="EEG36096.1"/>
    <property type="molecule type" value="Genomic_DNA"/>
</dbReference>
<evidence type="ECO:0000313" key="1">
    <source>
        <dbReference type="EMBL" id="EEG36096.1"/>
    </source>
</evidence>
<gene>
    <name evidence="1" type="ORF">EUBHAL_02097</name>
</gene>
<comment type="caution">
    <text evidence="1">The sequence shown here is derived from an EMBL/GenBank/DDBJ whole genome shotgun (WGS) entry which is preliminary data.</text>
</comment>
<dbReference type="Proteomes" id="UP000003174">
    <property type="component" value="Unassembled WGS sequence"/>
</dbReference>
<protein>
    <submittedName>
        <fullName evidence="1">Uncharacterized protein</fullName>
    </submittedName>
</protein>
<organism evidence="1 2">
    <name type="scientific">Anaerobutyricum hallii DSM 3353</name>
    <dbReference type="NCBI Taxonomy" id="411469"/>
    <lineage>
        <taxon>Bacteria</taxon>
        <taxon>Bacillati</taxon>
        <taxon>Bacillota</taxon>
        <taxon>Clostridia</taxon>
        <taxon>Lachnospirales</taxon>
        <taxon>Lachnospiraceae</taxon>
        <taxon>Anaerobutyricum</taxon>
    </lineage>
</organism>
<sequence>MPQAKELSLGLGESQNLFLRNLRKDSDSYGLFIFPGSSVWSALQSHKSNFVYFAKKLSIFLDIIRE</sequence>
<proteinExistence type="predicted"/>
<dbReference type="AlphaFoldDB" id="C0EXF5"/>